<dbReference type="eggNOG" id="COG0604">
    <property type="taxonomic scope" value="Bacteria"/>
</dbReference>
<dbReference type="PATRIC" id="fig|446465.5.peg.2425"/>
<dbReference type="SUPFAM" id="SSF50129">
    <property type="entry name" value="GroES-like"/>
    <property type="match status" value="1"/>
</dbReference>
<accession>C7MFM1</accession>
<protein>
    <submittedName>
        <fullName evidence="3">Zn-dependent oxidoreductase, NADPH:quinone reductase</fullName>
    </submittedName>
</protein>
<keyword evidence="1" id="KW-0521">NADP</keyword>
<dbReference type="SMART" id="SM00829">
    <property type="entry name" value="PKS_ER"/>
    <property type="match status" value="1"/>
</dbReference>
<evidence type="ECO:0000313" key="3">
    <source>
        <dbReference type="EMBL" id="ACU86238.1"/>
    </source>
</evidence>
<dbReference type="InterPro" id="IPR013154">
    <property type="entry name" value="ADH-like_N"/>
</dbReference>
<evidence type="ECO:0000259" key="2">
    <source>
        <dbReference type="SMART" id="SM00829"/>
    </source>
</evidence>
<organism evidence="3 4">
    <name type="scientific">Brachybacterium faecium (strain ATCC 43885 / DSM 4810 / JCM 11609 / LMG 19847 / NBRC 14762 / NCIMB 9860 / 6-10)</name>
    <dbReference type="NCBI Taxonomy" id="446465"/>
    <lineage>
        <taxon>Bacteria</taxon>
        <taxon>Bacillati</taxon>
        <taxon>Actinomycetota</taxon>
        <taxon>Actinomycetes</taxon>
        <taxon>Micrococcales</taxon>
        <taxon>Dermabacteraceae</taxon>
        <taxon>Brachybacterium</taxon>
    </lineage>
</organism>
<dbReference type="OrthoDB" id="3175656at2"/>
<evidence type="ECO:0000313" key="4">
    <source>
        <dbReference type="Proteomes" id="UP000001919"/>
    </source>
</evidence>
<feature type="domain" description="Enoyl reductase (ER)" evidence="2">
    <location>
        <begin position="22"/>
        <end position="310"/>
    </location>
</feature>
<dbReference type="STRING" id="446465.Bfae_24500"/>
<evidence type="ECO:0000256" key="1">
    <source>
        <dbReference type="ARBA" id="ARBA00022857"/>
    </source>
</evidence>
<dbReference type="Proteomes" id="UP000001919">
    <property type="component" value="Chromosome"/>
</dbReference>
<dbReference type="PANTHER" id="PTHR44154:SF1">
    <property type="entry name" value="QUINONE OXIDOREDUCTASE"/>
    <property type="match status" value="1"/>
</dbReference>
<keyword evidence="4" id="KW-1185">Reference proteome</keyword>
<dbReference type="EMBL" id="CP001643">
    <property type="protein sequence ID" value="ACU86238.1"/>
    <property type="molecule type" value="Genomic_DNA"/>
</dbReference>
<dbReference type="GO" id="GO:0016491">
    <property type="term" value="F:oxidoreductase activity"/>
    <property type="evidence" value="ECO:0007669"/>
    <property type="project" value="InterPro"/>
</dbReference>
<dbReference type="InterPro" id="IPR020843">
    <property type="entry name" value="ER"/>
</dbReference>
<dbReference type="SUPFAM" id="SSF51735">
    <property type="entry name" value="NAD(P)-binding Rossmann-fold domains"/>
    <property type="match status" value="1"/>
</dbReference>
<dbReference type="AlphaFoldDB" id="C7MFM1"/>
<dbReference type="Gene3D" id="3.40.50.720">
    <property type="entry name" value="NAD(P)-binding Rossmann-like Domain"/>
    <property type="match status" value="1"/>
</dbReference>
<name>C7MFM1_BRAFD</name>
<reference evidence="3 4" key="1">
    <citation type="journal article" date="2009" name="Stand. Genomic Sci.">
        <title>Complete genome sequence of Brachybacterium faecium type strain (Schefferle 6-10).</title>
        <authorList>
            <person name="Lapidus A."/>
            <person name="Pukall R."/>
            <person name="Labuttii K."/>
            <person name="Copeland A."/>
            <person name="Del Rio T.G."/>
            <person name="Nolan M."/>
            <person name="Chen F."/>
            <person name="Lucas S."/>
            <person name="Tice H."/>
            <person name="Cheng J.F."/>
            <person name="Bruce D."/>
            <person name="Goodwin L."/>
            <person name="Pitluck S."/>
            <person name="Rohde M."/>
            <person name="Goker M."/>
            <person name="Pati A."/>
            <person name="Ivanova N."/>
            <person name="Mavrommatis K."/>
            <person name="Chen A."/>
            <person name="Palaniappan K."/>
            <person name="D'haeseleer P."/>
            <person name="Chain P."/>
            <person name="Bristow J."/>
            <person name="Eisen J.A."/>
            <person name="Markowitz V."/>
            <person name="Hugenholtz P."/>
            <person name="Kyrpides N.C."/>
            <person name="Klenk H.P."/>
        </authorList>
    </citation>
    <scope>NUCLEOTIDE SEQUENCE [LARGE SCALE GENOMIC DNA]</scope>
    <source>
        <strain evidence="4">ATCC 43885 / DSM 4810 / JCM 11609 / LMG 19847 / NBRC 14762 / NCIMB 9860 / 6-10</strain>
    </source>
</reference>
<gene>
    <name evidence="3" type="ordered locus">Bfae_24500</name>
</gene>
<dbReference type="PANTHER" id="PTHR44154">
    <property type="entry name" value="QUINONE OXIDOREDUCTASE"/>
    <property type="match status" value="1"/>
</dbReference>
<dbReference type="Gene3D" id="3.90.180.10">
    <property type="entry name" value="Medium-chain alcohol dehydrogenases, catalytic domain"/>
    <property type="match status" value="1"/>
</dbReference>
<dbReference type="HOGENOM" id="CLU_026673_3_3_11"/>
<dbReference type="InterPro" id="IPR036291">
    <property type="entry name" value="NAD(P)-bd_dom_sf"/>
</dbReference>
<proteinExistence type="predicted"/>
<dbReference type="InterPro" id="IPR011032">
    <property type="entry name" value="GroES-like_sf"/>
</dbReference>
<dbReference type="InterPro" id="IPR051603">
    <property type="entry name" value="Zinc-ADH_QOR/CCCR"/>
</dbReference>
<sequence length="312" mass="30899">MSTAAFPASPGPSPVFVTTAYGGPEHQKLSHREIPAPRPGEIGIEVRAAGVNPADAKRREGLFGTSGPLPLAMGLEASGVVTAVGEGVEGFAPGDAVLGSPARGLGAFAAHTVLRAADTVPKPETLPFAEAATLPVAGTTAYDLLHQLPLAKGAAVLVLGAGGGVGRMVLQLAEVRGLRALGIASEAKRALIEETGAAFVPSGKAAGPAVRALVPEGAAALIDLVGGEPLRDLAPLVADPSGVVSAADASTAEELGGAGRANSGGALAHVTELAAAGRVDPHVLLTFPLDRAAEAMAELEHGHHGGKLVITP</sequence>
<dbReference type="Pfam" id="PF08240">
    <property type="entry name" value="ADH_N"/>
    <property type="match status" value="1"/>
</dbReference>
<dbReference type="Pfam" id="PF13602">
    <property type="entry name" value="ADH_zinc_N_2"/>
    <property type="match status" value="1"/>
</dbReference>
<dbReference type="KEGG" id="bfa:Bfae_24500"/>
<dbReference type="CDD" id="cd05289">
    <property type="entry name" value="MDR_like_2"/>
    <property type="match status" value="1"/>
</dbReference>